<sequence length="502" mass="56964">MITGNNTSFNTPPSSNSSNNAGLFRRKEGKPSYLSLKIVTTRATVGMGPFLWKLLFQLTTLVLLLGFFALKRYFSHGAFTPWTCSVFGYKCNRLYSIPFHGYVHKDYVAAEEAFKENFYIGEEVGAATAVYVDGVLVIDMQGGWQDIDKRIPYTNNTLQLVFSCTKALASIMVAQFVEKGVLSYDEKISTYWPEFAQGNKENVTLDDLMQHAAGVGYLENGITSAEAEDPKRFSRILAEQPHTFGGVRQRSYHGATNGWYINEILKRVANCTVNDIADQYNKMYGIEWNLKPYEEEYDARISPLYMGPSLMQIRCAITRGGGFIQFIKDVLFPDQIFRKSLLTSLDRIDPSDYTTLRLRRIEGPSYSGYTNARSIAKLAAMMANRGKAIVDGEPDLLNDDTYDLVTQPVPLEYDLLYRRTIDWVKGGWGNYDDFAVEGVQFVGWGGVGGSTFFWNQELKIGFGYHMNGITYWRPPDDRSMRILRAVVKQVLKKKIFLNERFS</sequence>
<dbReference type="InterPro" id="IPR012338">
    <property type="entry name" value="Beta-lactam/transpept-like"/>
</dbReference>
<dbReference type="PANTHER" id="PTHR43319">
    <property type="entry name" value="BETA-LACTAMASE-RELATED"/>
    <property type="match status" value="1"/>
</dbReference>
<comment type="caution">
    <text evidence="4">The sequence shown here is derived from an EMBL/GenBank/DDBJ whole genome shotgun (WGS) entry which is preliminary data.</text>
</comment>
<feature type="domain" description="Beta-lactamase-related" evidence="3">
    <location>
        <begin position="123"/>
        <end position="468"/>
    </location>
</feature>
<evidence type="ECO:0000313" key="5">
    <source>
        <dbReference type="Proteomes" id="UP001209540"/>
    </source>
</evidence>
<evidence type="ECO:0000256" key="1">
    <source>
        <dbReference type="SAM" id="MobiDB-lite"/>
    </source>
</evidence>
<feature type="compositionally biased region" description="Low complexity" evidence="1">
    <location>
        <begin position="1"/>
        <end position="20"/>
    </location>
</feature>
<feature type="region of interest" description="Disordered" evidence="1">
    <location>
        <begin position="1"/>
        <end position="24"/>
    </location>
</feature>
<evidence type="ECO:0000313" key="4">
    <source>
        <dbReference type="EMBL" id="KAI9248535.1"/>
    </source>
</evidence>
<evidence type="ECO:0000256" key="2">
    <source>
        <dbReference type="SAM" id="Phobius"/>
    </source>
</evidence>
<feature type="transmembrane region" description="Helical" evidence="2">
    <location>
        <begin position="50"/>
        <end position="70"/>
    </location>
</feature>
<dbReference type="Pfam" id="PF00144">
    <property type="entry name" value="Beta-lactamase"/>
    <property type="match status" value="1"/>
</dbReference>
<dbReference type="SUPFAM" id="SSF56601">
    <property type="entry name" value="beta-lactamase/transpeptidase-like"/>
    <property type="match status" value="1"/>
</dbReference>
<organism evidence="4 5">
    <name type="scientific">Phascolomyces articulosus</name>
    <dbReference type="NCBI Taxonomy" id="60185"/>
    <lineage>
        <taxon>Eukaryota</taxon>
        <taxon>Fungi</taxon>
        <taxon>Fungi incertae sedis</taxon>
        <taxon>Mucoromycota</taxon>
        <taxon>Mucoromycotina</taxon>
        <taxon>Mucoromycetes</taxon>
        <taxon>Mucorales</taxon>
        <taxon>Lichtheimiaceae</taxon>
        <taxon>Phascolomyces</taxon>
    </lineage>
</organism>
<proteinExistence type="predicted"/>
<reference evidence="4" key="1">
    <citation type="journal article" date="2022" name="IScience">
        <title>Evolution of zygomycete secretomes and the origins of terrestrial fungal ecologies.</title>
        <authorList>
            <person name="Chang Y."/>
            <person name="Wang Y."/>
            <person name="Mondo S."/>
            <person name="Ahrendt S."/>
            <person name="Andreopoulos W."/>
            <person name="Barry K."/>
            <person name="Beard J."/>
            <person name="Benny G.L."/>
            <person name="Blankenship S."/>
            <person name="Bonito G."/>
            <person name="Cuomo C."/>
            <person name="Desiro A."/>
            <person name="Gervers K.A."/>
            <person name="Hundley H."/>
            <person name="Kuo A."/>
            <person name="LaButti K."/>
            <person name="Lang B.F."/>
            <person name="Lipzen A."/>
            <person name="O'Donnell K."/>
            <person name="Pangilinan J."/>
            <person name="Reynolds N."/>
            <person name="Sandor L."/>
            <person name="Smith M.E."/>
            <person name="Tsang A."/>
            <person name="Grigoriev I.V."/>
            <person name="Stajich J.E."/>
            <person name="Spatafora J.W."/>
        </authorList>
    </citation>
    <scope>NUCLEOTIDE SEQUENCE</scope>
    <source>
        <strain evidence="4">RSA 2281</strain>
    </source>
</reference>
<reference evidence="4" key="2">
    <citation type="submission" date="2023-02" db="EMBL/GenBank/DDBJ databases">
        <authorList>
            <consortium name="DOE Joint Genome Institute"/>
            <person name="Mondo S.J."/>
            <person name="Chang Y."/>
            <person name="Wang Y."/>
            <person name="Ahrendt S."/>
            <person name="Andreopoulos W."/>
            <person name="Barry K."/>
            <person name="Beard J."/>
            <person name="Benny G.L."/>
            <person name="Blankenship S."/>
            <person name="Bonito G."/>
            <person name="Cuomo C."/>
            <person name="Desiro A."/>
            <person name="Gervers K.A."/>
            <person name="Hundley H."/>
            <person name="Kuo A."/>
            <person name="LaButti K."/>
            <person name="Lang B.F."/>
            <person name="Lipzen A."/>
            <person name="O'Donnell K."/>
            <person name="Pangilinan J."/>
            <person name="Reynolds N."/>
            <person name="Sandor L."/>
            <person name="Smith M.W."/>
            <person name="Tsang A."/>
            <person name="Grigoriev I.V."/>
            <person name="Stajich J.E."/>
            <person name="Spatafora J.W."/>
        </authorList>
    </citation>
    <scope>NUCLEOTIDE SEQUENCE</scope>
    <source>
        <strain evidence="4">RSA 2281</strain>
    </source>
</reference>
<keyword evidence="5" id="KW-1185">Reference proteome</keyword>
<dbReference type="EMBL" id="JAIXMP010000038">
    <property type="protein sequence ID" value="KAI9248535.1"/>
    <property type="molecule type" value="Genomic_DNA"/>
</dbReference>
<accession>A0AAD5JZ11</accession>
<dbReference type="Proteomes" id="UP001209540">
    <property type="component" value="Unassembled WGS sequence"/>
</dbReference>
<name>A0AAD5JZ11_9FUNG</name>
<dbReference type="InterPro" id="IPR052907">
    <property type="entry name" value="Beta-lactamase/esterase"/>
</dbReference>
<evidence type="ECO:0000259" key="3">
    <source>
        <dbReference type="Pfam" id="PF00144"/>
    </source>
</evidence>
<dbReference type="Gene3D" id="3.40.710.10">
    <property type="entry name" value="DD-peptidase/beta-lactamase superfamily"/>
    <property type="match status" value="1"/>
</dbReference>
<dbReference type="InterPro" id="IPR001466">
    <property type="entry name" value="Beta-lactam-related"/>
</dbReference>
<gene>
    <name evidence="4" type="ORF">BDA99DRAFT_576012</name>
</gene>
<keyword evidence="2" id="KW-0812">Transmembrane</keyword>
<dbReference type="PANTHER" id="PTHR43319:SF3">
    <property type="entry name" value="BETA-LACTAMASE-RELATED DOMAIN-CONTAINING PROTEIN"/>
    <property type="match status" value="1"/>
</dbReference>
<protein>
    <submittedName>
        <fullName evidence="4">Beta-lactamase/transpeptidase-like protein</fullName>
    </submittedName>
</protein>
<dbReference type="AlphaFoldDB" id="A0AAD5JZ11"/>
<keyword evidence="2" id="KW-0472">Membrane</keyword>
<keyword evidence="2" id="KW-1133">Transmembrane helix</keyword>